<keyword evidence="1" id="KW-0472">Membrane</keyword>
<dbReference type="AlphaFoldDB" id="A0A383BQR5"/>
<feature type="transmembrane region" description="Helical" evidence="1">
    <location>
        <begin position="36"/>
        <end position="56"/>
    </location>
</feature>
<proteinExistence type="predicted"/>
<dbReference type="EMBL" id="UINC01202589">
    <property type="protein sequence ID" value="SVE22467.1"/>
    <property type="molecule type" value="Genomic_DNA"/>
</dbReference>
<evidence type="ECO:0000313" key="2">
    <source>
        <dbReference type="EMBL" id="SVE22467.1"/>
    </source>
</evidence>
<evidence type="ECO:0000256" key="1">
    <source>
        <dbReference type="SAM" id="Phobius"/>
    </source>
</evidence>
<keyword evidence="1" id="KW-1133">Transmembrane helix</keyword>
<accession>A0A383BQR5</accession>
<reference evidence="2" key="1">
    <citation type="submission" date="2018-05" db="EMBL/GenBank/DDBJ databases">
        <authorList>
            <person name="Lanie J.A."/>
            <person name="Ng W.-L."/>
            <person name="Kazmierczak K.M."/>
            <person name="Andrzejewski T.M."/>
            <person name="Davidsen T.M."/>
            <person name="Wayne K.J."/>
            <person name="Tettelin H."/>
            <person name="Glass J.I."/>
            <person name="Rusch D."/>
            <person name="Podicherti R."/>
            <person name="Tsui H.-C.T."/>
            <person name="Winkler M.E."/>
        </authorList>
    </citation>
    <scope>NUCLEOTIDE SEQUENCE</scope>
</reference>
<gene>
    <name evidence="2" type="ORF">METZ01_LOCUS475321</name>
</gene>
<protein>
    <submittedName>
        <fullName evidence="2">Uncharacterized protein</fullName>
    </submittedName>
</protein>
<keyword evidence="1" id="KW-0812">Transmembrane</keyword>
<name>A0A383BQR5_9ZZZZ</name>
<sequence length="61" mass="6891">MKQLLLSTVTIIFTILSAVTLRGFIYGSQQGDPEYYILLFSMLCGVLSILSLWRIFQSTIS</sequence>
<organism evidence="2">
    <name type="scientific">marine metagenome</name>
    <dbReference type="NCBI Taxonomy" id="408172"/>
    <lineage>
        <taxon>unclassified sequences</taxon>
        <taxon>metagenomes</taxon>
        <taxon>ecological metagenomes</taxon>
    </lineage>
</organism>